<evidence type="ECO:0000256" key="1">
    <source>
        <dbReference type="SAM" id="MobiDB-lite"/>
    </source>
</evidence>
<reference evidence="2" key="1">
    <citation type="submission" date="2025-08" db="UniProtKB">
        <authorList>
            <consortium name="RefSeq"/>
        </authorList>
    </citation>
    <scope>IDENTIFICATION</scope>
</reference>
<organism evidence="2">
    <name type="scientific">Papilio xuthus</name>
    <name type="common">Asian swallowtail butterfly</name>
    <dbReference type="NCBI Taxonomy" id="66420"/>
    <lineage>
        <taxon>Eukaryota</taxon>
        <taxon>Metazoa</taxon>
        <taxon>Ecdysozoa</taxon>
        <taxon>Arthropoda</taxon>
        <taxon>Hexapoda</taxon>
        <taxon>Insecta</taxon>
        <taxon>Pterygota</taxon>
        <taxon>Neoptera</taxon>
        <taxon>Endopterygota</taxon>
        <taxon>Lepidoptera</taxon>
        <taxon>Glossata</taxon>
        <taxon>Ditrysia</taxon>
        <taxon>Papilionoidea</taxon>
        <taxon>Papilionidae</taxon>
        <taxon>Papilioninae</taxon>
        <taxon>Papilio</taxon>
    </lineage>
</organism>
<dbReference type="AlphaFoldDB" id="A0AAJ6ZJB2"/>
<evidence type="ECO:0000313" key="2">
    <source>
        <dbReference type="RefSeq" id="XP_013173721.1"/>
    </source>
</evidence>
<protein>
    <submittedName>
        <fullName evidence="2">Uncharacterized protein</fullName>
    </submittedName>
</protein>
<dbReference type="GeneID" id="106122328"/>
<name>A0AAJ6ZJB2_PAPXU</name>
<dbReference type="RefSeq" id="XP_013173721.1">
    <property type="nucleotide sequence ID" value="XM_013318267.1"/>
</dbReference>
<feature type="region of interest" description="Disordered" evidence="1">
    <location>
        <begin position="32"/>
        <end position="151"/>
    </location>
</feature>
<dbReference type="Proteomes" id="UP000694872">
    <property type="component" value="Unplaced"/>
</dbReference>
<feature type="compositionally biased region" description="Low complexity" evidence="1">
    <location>
        <begin position="91"/>
        <end position="106"/>
    </location>
</feature>
<sequence length="270" mass="29474">MAESSLKAVLDFLKYKFPDAFKALNASLLDVESGAPAEHSKSGSSTGDASLPSSDVEDMELDSPMSPENPEDAGGLFTEVYNKKKRKKRSSPASSSPSSSSSSPVPQKAPRPHSPLESSQSAPIPALMATPVEPPKTAPFNSSPQSPIARPALPVARALHSKKPPPIYIQAKDKWPMIKSALSNKIECVATPTQQDSRNLRRDPSHIPREALEWIPLGTRRRGRPKQTWRRSVAADMKAIELTWPETKRRAQDRANWQRTVDALCPTAGI</sequence>
<gene>
    <name evidence="2" type="primary">LOC106122328</name>
</gene>
<proteinExistence type="predicted"/>
<accession>A0AAJ6ZJB2</accession>
<feature type="compositionally biased region" description="Polar residues" evidence="1">
    <location>
        <begin position="42"/>
        <end position="53"/>
    </location>
</feature>
<dbReference type="KEGG" id="pxu:106122328"/>